<keyword evidence="3" id="KW-1185">Reference proteome</keyword>
<dbReference type="PRINTS" id="PR00364">
    <property type="entry name" value="DISEASERSIST"/>
</dbReference>
<name>H2C7I9_9CREN</name>
<dbReference type="InterPro" id="IPR019734">
    <property type="entry name" value="TPR_rpt"/>
</dbReference>
<dbReference type="SUPFAM" id="SSF52540">
    <property type="entry name" value="P-loop containing nucleoside triphosphate hydrolases"/>
    <property type="match status" value="1"/>
</dbReference>
<dbReference type="PANTHER" id="PTHR47691:SF3">
    <property type="entry name" value="HTH-TYPE TRANSCRIPTIONAL REGULATOR RV0890C-RELATED"/>
    <property type="match status" value="1"/>
</dbReference>
<dbReference type="eggNOG" id="arCOG03169">
    <property type="taxonomic scope" value="Archaea"/>
</dbReference>
<feature type="domain" description="HTH arsR-type" evidence="1">
    <location>
        <begin position="22"/>
        <end position="100"/>
    </location>
</feature>
<dbReference type="eggNOG" id="arCOG03045">
    <property type="taxonomic scope" value="Archaea"/>
</dbReference>
<proteinExistence type="predicted"/>
<evidence type="ECO:0000313" key="2">
    <source>
        <dbReference type="EMBL" id="EHP68115.1"/>
    </source>
</evidence>
<dbReference type="InterPro" id="IPR036390">
    <property type="entry name" value="WH_DNA-bd_sf"/>
</dbReference>
<dbReference type="GO" id="GO:0003700">
    <property type="term" value="F:DNA-binding transcription factor activity"/>
    <property type="evidence" value="ECO:0007669"/>
    <property type="project" value="InterPro"/>
</dbReference>
<organism evidence="2 3">
    <name type="scientific">Metallosphaera yellowstonensis MK1</name>
    <dbReference type="NCBI Taxonomy" id="671065"/>
    <lineage>
        <taxon>Archaea</taxon>
        <taxon>Thermoproteota</taxon>
        <taxon>Thermoprotei</taxon>
        <taxon>Sulfolobales</taxon>
        <taxon>Sulfolobaceae</taxon>
        <taxon>Metallosphaera</taxon>
    </lineage>
</organism>
<dbReference type="Proteomes" id="UP000003980">
    <property type="component" value="Unassembled WGS sequence"/>
</dbReference>
<dbReference type="InterPro" id="IPR011991">
    <property type="entry name" value="ArsR-like_HTH"/>
</dbReference>
<dbReference type="Gene3D" id="3.40.50.300">
    <property type="entry name" value="P-loop containing nucleotide triphosphate hydrolases"/>
    <property type="match status" value="1"/>
</dbReference>
<dbReference type="InterPro" id="IPR027417">
    <property type="entry name" value="P-loop_NTPase"/>
</dbReference>
<dbReference type="Pfam" id="PF01022">
    <property type="entry name" value="HTH_5"/>
    <property type="match status" value="1"/>
</dbReference>
<dbReference type="SMART" id="SM00028">
    <property type="entry name" value="TPR"/>
    <property type="match status" value="4"/>
</dbReference>
<dbReference type="eggNOG" id="arCOG01684">
    <property type="taxonomic scope" value="Archaea"/>
</dbReference>
<dbReference type="EMBL" id="JH597770">
    <property type="protein sequence ID" value="EHP68115.1"/>
    <property type="molecule type" value="Genomic_DNA"/>
</dbReference>
<dbReference type="InterPro" id="IPR036388">
    <property type="entry name" value="WH-like_DNA-bd_sf"/>
</dbReference>
<protein>
    <submittedName>
        <fullName evidence="2">ATP-dependent transcriptional regulator</fullName>
    </submittedName>
</protein>
<dbReference type="SUPFAM" id="SSF46785">
    <property type="entry name" value="Winged helix' DNA-binding domain"/>
    <property type="match status" value="1"/>
</dbReference>
<dbReference type="SUPFAM" id="SSF48452">
    <property type="entry name" value="TPR-like"/>
    <property type="match status" value="1"/>
</dbReference>
<dbReference type="InterPro" id="IPR011990">
    <property type="entry name" value="TPR-like_helical_dom_sf"/>
</dbReference>
<dbReference type="InterPro" id="IPR001845">
    <property type="entry name" value="HTH_ArsR_DNA-bd_dom"/>
</dbReference>
<dbReference type="Gene3D" id="1.25.40.10">
    <property type="entry name" value="Tetratricopeptide repeat domain"/>
    <property type="match status" value="1"/>
</dbReference>
<accession>H2C7I9</accession>
<dbReference type="SMART" id="SM00418">
    <property type="entry name" value="HTH_ARSR"/>
    <property type="match status" value="1"/>
</dbReference>
<reference evidence="2 3" key="1">
    <citation type="submission" date="2012-01" db="EMBL/GenBank/DDBJ databases">
        <title>Improved High-Quality Draft sequence of Metallosphaera yellowstonensis MK1.</title>
        <authorList>
            <consortium name="US DOE Joint Genome Institute"/>
            <person name="Lucas S."/>
            <person name="Han J."/>
            <person name="Cheng J.-F."/>
            <person name="Goodwin L."/>
            <person name="Pitluck S."/>
            <person name="Peters L."/>
            <person name="Teshima H."/>
            <person name="Detter J.C."/>
            <person name="Han C."/>
            <person name="Tapia R."/>
            <person name="Land M."/>
            <person name="Hauser L."/>
            <person name="Kyrpides N."/>
            <person name="Kozubal M."/>
            <person name="Macur R.E."/>
            <person name="Jay Z."/>
            <person name="Inskeep W."/>
            <person name="Woyke T."/>
        </authorList>
    </citation>
    <scope>NUCLEOTIDE SEQUENCE [LARGE SCALE GENOMIC DNA]</scope>
    <source>
        <strain evidence="2 3">MK1</strain>
    </source>
</reference>
<dbReference type="InterPro" id="IPR007111">
    <property type="entry name" value="NACHT_NTPase"/>
</dbReference>
<dbReference type="Pfam" id="PF05729">
    <property type="entry name" value="NACHT"/>
    <property type="match status" value="1"/>
</dbReference>
<dbReference type="STRING" id="671065.MetMK1DRAFT_00025380"/>
<dbReference type="CDD" id="cd00090">
    <property type="entry name" value="HTH_ARSR"/>
    <property type="match status" value="1"/>
</dbReference>
<dbReference type="Pfam" id="PF13424">
    <property type="entry name" value="TPR_12"/>
    <property type="match status" value="1"/>
</dbReference>
<gene>
    <name evidence="2" type="ORF">MetMK1DRAFT_00025380</name>
</gene>
<dbReference type="PANTHER" id="PTHR47691">
    <property type="entry name" value="REGULATOR-RELATED"/>
    <property type="match status" value="1"/>
</dbReference>
<evidence type="ECO:0000313" key="3">
    <source>
        <dbReference type="Proteomes" id="UP000003980"/>
    </source>
</evidence>
<sequence length="836" mass="96211">MIKVSSKKTIKKGLRHDIKDREILDIISDEINLTIITMLRAEPTYVRKIAQQLGMKESHVSDRLRKMEKAGLVLSSWKRVGNKNVKLYYPMLDRLEINFTPMGFVIRGKDIESEIIIPHKLLENMIPIVTSFIGRRAELELIRSWKGPIIIWGMPGIGKTTLVAKFIWDSGLENKTFWYNCKEIDTFQYFLNKLATFLFLKGYRTLPDYIIAGVKDSSILIDIAVGEIINNNILLVLDNFDLCKDDSIKLLVNQLIEKGESLFVISRKQIKNLYKSYSIHLQGMSEEEVKEFLAIKCNKSFNNASTYVSKLDGNPLGLYFLCISKATENEGLLVKSFNEWLIMELRKMLTSEHMKILEHLSVFDSPINLDSLRRLTRIKGLINYLRELENMSLIESYGENYWLSNTLKDIIYDNSSSQEELHKKAAHYYLKLLDPFSRLKAVYHFIKAGEEEEALSLVKYLPRLANAGLLEKVNELFKDVIEEELSPYGRIKFKYFKGLYLHLSGKINESLSIFEDMEGVIRSAKDWETYAQLLYFLCSSYIVINNYDKAKQVCEQGMKIYGKRNSIWFSRMATLMAEVYEEMGQLDNSLDLLQRALDSIDELDIENRAPILHQMAIVLYRKGDLKKSRILAENALEIFRKMHNLFGLGHCEWGIASMLIEEGDPILAMEYYNKAIEDLARCMRFGHLMVCLSERSVLNLRLGNIEKAREDMEKVESLMGKKIQGPLLQGVALRGMGIYVAEVEKNIGKGISYLMKSLELIDDLVIDEKALTLWALGLLELKSGMKDQGLAHLKEAEKILREVGWETRAIELKKAINAAINDDLNNLYPKTARSYL</sequence>
<dbReference type="HOGENOM" id="CLU_367490_0_0_2"/>
<dbReference type="Gene3D" id="1.10.10.10">
    <property type="entry name" value="Winged helix-like DNA-binding domain superfamily/Winged helix DNA-binding domain"/>
    <property type="match status" value="1"/>
</dbReference>
<dbReference type="AlphaFoldDB" id="H2C7I9"/>
<evidence type="ECO:0000259" key="1">
    <source>
        <dbReference type="SMART" id="SM00418"/>
    </source>
</evidence>